<evidence type="ECO:0000256" key="5">
    <source>
        <dbReference type="ARBA" id="ARBA00022679"/>
    </source>
</evidence>
<feature type="compositionally biased region" description="Polar residues" evidence="13">
    <location>
        <begin position="24"/>
        <end position="42"/>
    </location>
</feature>
<dbReference type="EMBL" id="JAAAIL010000700">
    <property type="protein sequence ID" value="KAG0273747.1"/>
    <property type="molecule type" value="Genomic_DNA"/>
</dbReference>
<gene>
    <name evidence="15" type="primary">SIR2_2</name>
    <name evidence="15" type="ORF">BGZ95_010463</name>
</gene>
<feature type="region of interest" description="Disordered" evidence="13">
    <location>
        <begin position="784"/>
        <end position="875"/>
    </location>
</feature>
<dbReference type="InterPro" id="IPR003000">
    <property type="entry name" value="Sirtuin"/>
</dbReference>
<keyword evidence="11" id="KW-0539">Nucleus</keyword>
<comment type="subcellular location">
    <subcellularLocation>
        <location evidence="2">Nucleus</location>
    </subcellularLocation>
</comment>
<feature type="region of interest" description="Disordered" evidence="13">
    <location>
        <begin position="726"/>
        <end position="746"/>
    </location>
</feature>
<feature type="compositionally biased region" description="Basic and acidic residues" evidence="13">
    <location>
        <begin position="49"/>
        <end position="66"/>
    </location>
</feature>
<evidence type="ECO:0000256" key="2">
    <source>
        <dbReference type="ARBA" id="ARBA00004123"/>
    </source>
</evidence>
<dbReference type="InterPro" id="IPR007654">
    <property type="entry name" value="NAD-dep_histone_deAcase_SIR2_N"/>
</dbReference>
<protein>
    <submittedName>
        <fullName evidence="15">NAD-dependent histone deacetylase sir2</fullName>
    </submittedName>
</protein>
<reference evidence="15" key="1">
    <citation type="journal article" date="2020" name="Fungal Divers.">
        <title>Resolving the Mortierellaceae phylogeny through synthesis of multi-gene phylogenetics and phylogenomics.</title>
        <authorList>
            <person name="Vandepol N."/>
            <person name="Liber J."/>
            <person name="Desiro A."/>
            <person name="Na H."/>
            <person name="Kennedy M."/>
            <person name="Barry K."/>
            <person name="Grigoriev I.V."/>
            <person name="Miller A.N."/>
            <person name="O'Donnell K."/>
            <person name="Stajich J.E."/>
            <person name="Bonito G."/>
        </authorList>
    </citation>
    <scope>NUCLEOTIDE SEQUENCE</scope>
    <source>
        <strain evidence="15">NRRL 28262</strain>
    </source>
</reference>
<feature type="compositionally biased region" description="Acidic residues" evidence="13">
    <location>
        <begin position="855"/>
        <end position="867"/>
    </location>
</feature>
<feature type="region of interest" description="Disordered" evidence="13">
    <location>
        <begin position="1072"/>
        <end position="1093"/>
    </location>
</feature>
<evidence type="ECO:0000256" key="7">
    <source>
        <dbReference type="ARBA" id="ARBA00022833"/>
    </source>
</evidence>
<dbReference type="PROSITE" id="PS50305">
    <property type="entry name" value="SIRTUIN"/>
    <property type="match status" value="1"/>
</dbReference>
<dbReference type="SUPFAM" id="SSF52467">
    <property type="entry name" value="DHS-like NAD/FAD-binding domain"/>
    <property type="match status" value="1"/>
</dbReference>
<keyword evidence="8" id="KW-0805">Transcription regulation</keyword>
<evidence type="ECO:0000313" key="15">
    <source>
        <dbReference type="EMBL" id="KAG0273747.1"/>
    </source>
</evidence>
<feature type="region of interest" description="Disordered" evidence="13">
    <location>
        <begin position="593"/>
        <end position="622"/>
    </location>
</feature>
<comment type="caution">
    <text evidence="12">Lacks conserved residue(s) required for the propagation of feature annotation.</text>
</comment>
<keyword evidence="7" id="KW-0862">Zinc</keyword>
<evidence type="ECO:0000259" key="14">
    <source>
        <dbReference type="PROSITE" id="PS50305"/>
    </source>
</evidence>
<dbReference type="InterPro" id="IPR026591">
    <property type="entry name" value="Sirtuin_cat_small_dom_sf"/>
</dbReference>
<feature type="domain" description="Deacetylase sirtuin-type" evidence="14">
    <location>
        <begin position="430"/>
        <end position="716"/>
    </location>
</feature>
<feature type="compositionally biased region" description="Acidic residues" evidence="13">
    <location>
        <begin position="609"/>
        <end position="622"/>
    </location>
</feature>
<comment type="caution">
    <text evidence="15">The sequence shown here is derived from an EMBL/GenBank/DDBJ whole genome shotgun (WGS) entry which is preliminary data.</text>
</comment>
<feature type="region of interest" description="Disordered" evidence="13">
    <location>
        <begin position="265"/>
        <end position="298"/>
    </location>
</feature>
<dbReference type="Proteomes" id="UP001194580">
    <property type="component" value="Unassembled WGS sequence"/>
</dbReference>
<feature type="region of interest" description="Disordered" evidence="13">
    <location>
        <begin position="1"/>
        <end position="162"/>
    </location>
</feature>
<dbReference type="Gene3D" id="3.30.1600.10">
    <property type="entry name" value="SIR2/SIRT2 'Small Domain"/>
    <property type="match status" value="1"/>
</dbReference>
<evidence type="ECO:0000256" key="10">
    <source>
        <dbReference type="ARBA" id="ARBA00023163"/>
    </source>
</evidence>
<evidence type="ECO:0000256" key="11">
    <source>
        <dbReference type="ARBA" id="ARBA00023242"/>
    </source>
</evidence>
<dbReference type="Pfam" id="PF04574">
    <property type="entry name" value="DUF592"/>
    <property type="match status" value="1"/>
</dbReference>
<evidence type="ECO:0000256" key="1">
    <source>
        <dbReference type="ARBA" id="ARBA00001947"/>
    </source>
</evidence>
<feature type="compositionally biased region" description="Acidic residues" evidence="13">
    <location>
        <begin position="788"/>
        <end position="821"/>
    </location>
</feature>
<dbReference type="Gene3D" id="3.40.50.1220">
    <property type="entry name" value="TPP-binding domain"/>
    <property type="match status" value="1"/>
</dbReference>
<dbReference type="PANTHER" id="PTHR11085">
    <property type="entry name" value="NAD-DEPENDENT PROTEIN DEACYLASE SIRTUIN-5, MITOCHONDRIAL-RELATED"/>
    <property type="match status" value="1"/>
</dbReference>
<dbReference type="InterPro" id="IPR026590">
    <property type="entry name" value="Ssirtuin_cat_dom"/>
</dbReference>
<keyword evidence="4" id="KW-0678">Repressor</keyword>
<dbReference type="GO" id="GO:0070403">
    <property type="term" value="F:NAD+ binding"/>
    <property type="evidence" value="ECO:0007669"/>
    <property type="project" value="InterPro"/>
</dbReference>
<accession>A0AAD4DDF7</accession>
<dbReference type="InterPro" id="IPR029035">
    <property type="entry name" value="DHS-like_NAD/FAD-binding_dom"/>
</dbReference>
<name>A0AAD4DDF7_9FUNG</name>
<keyword evidence="5" id="KW-0808">Transferase</keyword>
<dbReference type="Pfam" id="PF02146">
    <property type="entry name" value="SIR2"/>
    <property type="match status" value="1"/>
</dbReference>
<organism evidence="15 16">
    <name type="scientific">Linnemannia exigua</name>
    <dbReference type="NCBI Taxonomy" id="604196"/>
    <lineage>
        <taxon>Eukaryota</taxon>
        <taxon>Fungi</taxon>
        <taxon>Fungi incertae sedis</taxon>
        <taxon>Mucoromycota</taxon>
        <taxon>Mortierellomycotina</taxon>
        <taxon>Mortierellomycetes</taxon>
        <taxon>Mortierellales</taxon>
        <taxon>Mortierellaceae</taxon>
        <taxon>Linnemannia</taxon>
    </lineage>
</organism>
<dbReference type="GO" id="GO:0005634">
    <property type="term" value="C:nucleus"/>
    <property type="evidence" value="ECO:0007669"/>
    <property type="project" value="UniProtKB-SubCell"/>
</dbReference>
<evidence type="ECO:0000256" key="3">
    <source>
        <dbReference type="ARBA" id="ARBA00006924"/>
    </source>
</evidence>
<sequence>MSSQQSDPKQGPTRQVAHTAEDTVINTSLRVPSEPQQATSRPESPVNRKRADDHSATGQDSHHLDDGSPNSHSLPPTKKSKTSPPLAPRLDSNYRTSKETISPQTSPLLEPSLPSAASSTSEKRYSPVSNAPTQIKARKLDDDRPLSPSFRPFSPPFGARSPPFRAMSPSLSKSATAILDSLSKPGENSLGNLNLGTPTLNRTPVAERAMGVITSQPGSRQTSPDPLAAKAAVTELALDIIQPEATLLPDTAAVSHVNTLEAMVTSSDDDEHHHSSSHGIEAQLGGAEDDVDDEGGILPGDLASHGAFGYTSGSEADFGSDSMDEIDVENIAMGESDFEAEHEGSPYNDVDPLCEDRMTLEEAEELLEDARMRGMDFVIRKYIESGRYTAKKVLLLTVPDFLDIPDYFSEQDIIDAAADRIRRVLRKRKRLQHIHSLEHVVNLLKTSKRIMVLTGAGVSVSCGIPDFRSKDGIYSRLSEFELDDPQQMFDLDFFRERPEIFYSFAREIFPSNFTPSPSHYFIKLLEDHGKLLRNYTQNIDTLEQKAGIHSVLQCHGSFATASCVRCKNQVQGDEIKESIFKQEVAYCKVCKKPTPPPKARKRSKAKFDFEDDDDDSDEDDEDNRALMKPDIVFFGEKLPQVFDRSLIEDRDQVDLLIVIGSSLKVAPVSDIMHQLPNNVPQILINRTPNNQMDFDVQLLGNCDTIVAELCRMVGWELKHDKLPNGTSNVPDMDKNTNMDGSGTGGRAAWTLKEPNLYLFEGADLEDADFEAIKEKNRRRLLEMHGFAAEDDEGDDDDDDDGDEEEEDEGEHDGEEEGDADEGALGTEDMEGLLTGAASERQSSSREERATSVAMMDEDEDEVEEDSDNTSGGSEDIIRSSAEFTSASAAAATATATEFGAGGAVPTLTEGFLSPRLQPSASATAVRGFASGTTEPRSGSITEIHHDVLSAAGSLAAEYATQHESLVSSAAAGATSAGAKVGHVVTEDKIRTLYTEHMPKDLGEEDIAEFDGSGGATGHAHGNVFLSHSRRPSVDLVPISEDPQLEVDDDTEEEEDVEVEIEIGGPELARGIGAGAGAGLGGGHGGLGGLGGGQ</sequence>
<evidence type="ECO:0000256" key="9">
    <source>
        <dbReference type="ARBA" id="ARBA00023027"/>
    </source>
</evidence>
<dbReference type="GO" id="GO:0046872">
    <property type="term" value="F:metal ion binding"/>
    <property type="evidence" value="ECO:0007669"/>
    <property type="project" value="UniProtKB-KW"/>
</dbReference>
<evidence type="ECO:0000313" key="16">
    <source>
        <dbReference type="Proteomes" id="UP001194580"/>
    </source>
</evidence>
<comment type="similarity">
    <text evidence="3">Belongs to the sirtuin family. Class I subfamily.</text>
</comment>
<keyword evidence="10" id="KW-0804">Transcription</keyword>
<evidence type="ECO:0000256" key="8">
    <source>
        <dbReference type="ARBA" id="ARBA00023015"/>
    </source>
</evidence>
<keyword evidence="6" id="KW-0479">Metal-binding</keyword>
<evidence type="ECO:0000256" key="4">
    <source>
        <dbReference type="ARBA" id="ARBA00022491"/>
    </source>
</evidence>
<keyword evidence="9" id="KW-0520">NAD</keyword>
<comment type="cofactor">
    <cofactor evidence="1">
        <name>Zn(2+)</name>
        <dbReference type="ChEBI" id="CHEBI:29105"/>
    </cofactor>
</comment>
<feature type="compositionally biased region" description="Low complexity" evidence="13">
    <location>
        <begin position="102"/>
        <end position="120"/>
    </location>
</feature>
<evidence type="ECO:0000256" key="6">
    <source>
        <dbReference type="ARBA" id="ARBA00022723"/>
    </source>
</evidence>
<evidence type="ECO:0000256" key="12">
    <source>
        <dbReference type="PROSITE-ProRule" id="PRU00236"/>
    </source>
</evidence>
<feature type="compositionally biased region" description="Low complexity" evidence="13">
    <location>
        <begin position="146"/>
        <end position="162"/>
    </location>
</feature>
<dbReference type="CDD" id="cd01408">
    <property type="entry name" value="SIRT1"/>
    <property type="match status" value="1"/>
</dbReference>
<dbReference type="PANTHER" id="PTHR11085:SF9">
    <property type="entry name" value="NAD-DEPENDENT PROTEIN DEACETYLASE SIRTUIN-1"/>
    <property type="match status" value="1"/>
</dbReference>
<evidence type="ECO:0000256" key="13">
    <source>
        <dbReference type="SAM" id="MobiDB-lite"/>
    </source>
</evidence>
<dbReference type="GO" id="GO:0046970">
    <property type="term" value="F:histone H4K16 deacetylase activity, NAD-dependent"/>
    <property type="evidence" value="ECO:0007669"/>
    <property type="project" value="TreeGrafter"/>
</dbReference>
<proteinExistence type="inferred from homology"/>
<keyword evidence="16" id="KW-1185">Reference proteome</keyword>
<dbReference type="AlphaFoldDB" id="A0AAD4DDF7"/>
<dbReference type="InterPro" id="IPR050134">
    <property type="entry name" value="NAD-dep_sirtuin_deacylases"/>
</dbReference>